<dbReference type="AlphaFoldDB" id="A0A9D4A6M2"/>
<comment type="caution">
    <text evidence="1">The sequence shown here is derived from an EMBL/GenBank/DDBJ whole genome shotgun (WGS) entry which is preliminary data.</text>
</comment>
<gene>
    <name evidence="1" type="ORF">J1N35_018931</name>
</gene>
<evidence type="ECO:0000313" key="1">
    <source>
        <dbReference type="EMBL" id="KAH1091674.1"/>
    </source>
</evidence>
<reference evidence="1 2" key="1">
    <citation type="journal article" date="2021" name="Plant Biotechnol. J.">
        <title>Multi-omics assisted identification of the key and species-specific regulatory components of drought-tolerant mechanisms in Gossypium stocksii.</title>
        <authorList>
            <person name="Yu D."/>
            <person name="Ke L."/>
            <person name="Zhang D."/>
            <person name="Wu Y."/>
            <person name="Sun Y."/>
            <person name="Mei J."/>
            <person name="Sun J."/>
            <person name="Sun Y."/>
        </authorList>
    </citation>
    <scope>NUCLEOTIDE SEQUENCE [LARGE SCALE GENOMIC DNA]</scope>
    <source>
        <strain evidence="2">cv. E1</strain>
        <tissue evidence="1">Leaf</tissue>
    </source>
</reference>
<organism evidence="1 2">
    <name type="scientific">Gossypium stocksii</name>
    <dbReference type="NCBI Taxonomy" id="47602"/>
    <lineage>
        <taxon>Eukaryota</taxon>
        <taxon>Viridiplantae</taxon>
        <taxon>Streptophyta</taxon>
        <taxon>Embryophyta</taxon>
        <taxon>Tracheophyta</taxon>
        <taxon>Spermatophyta</taxon>
        <taxon>Magnoliopsida</taxon>
        <taxon>eudicotyledons</taxon>
        <taxon>Gunneridae</taxon>
        <taxon>Pentapetalae</taxon>
        <taxon>rosids</taxon>
        <taxon>malvids</taxon>
        <taxon>Malvales</taxon>
        <taxon>Malvaceae</taxon>
        <taxon>Malvoideae</taxon>
        <taxon>Gossypium</taxon>
    </lineage>
</organism>
<sequence>NNIQQEFGTIDHVDKLNMDDVVSDLIDVESDIKVEVTTNIKLNSILNGGVEDPMHLLAIIEKDISQRYR</sequence>
<protein>
    <submittedName>
        <fullName evidence="1">Uncharacterized protein</fullName>
    </submittedName>
</protein>
<proteinExistence type="predicted"/>
<dbReference type="Proteomes" id="UP000828251">
    <property type="component" value="Unassembled WGS sequence"/>
</dbReference>
<keyword evidence="2" id="KW-1185">Reference proteome</keyword>
<accession>A0A9D4A6M2</accession>
<feature type="non-terminal residue" evidence="1">
    <location>
        <position position="1"/>
    </location>
</feature>
<name>A0A9D4A6M2_9ROSI</name>
<evidence type="ECO:0000313" key="2">
    <source>
        <dbReference type="Proteomes" id="UP000828251"/>
    </source>
</evidence>
<dbReference type="EMBL" id="JAIQCV010000006">
    <property type="protein sequence ID" value="KAH1091674.1"/>
    <property type="molecule type" value="Genomic_DNA"/>
</dbReference>